<dbReference type="Gene3D" id="2.70.98.30">
    <property type="entry name" value="Golgi alpha-mannosidase II, domain 4"/>
    <property type="match status" value="1"/>
</dbReference>
<dbReference type="InterPro" id="IPR011013">
    <property type="entry name" value="Gal_mutarotase_sf_dom"/>
</dbReference>
<keyword evidence="7" id="KW-1185">Reference proteome</keyword>
<dbReference type="GO" id="GO:0004559">
    <property type="term" value="F:alpha-mannosidase activity"/>
    <property type="evidence" value="ECO:0007669"/>
    <property type="project" value="InterPro"/>
</dbReference>
<dbReference type="InterPro" id="IPR015341">
    <property type="entry name" value="Glyco_hydro_38_cen"/>
</dbReference>
<dbReference type="InterPro" id="IPR028995">
    <property type="entry name" value="Glyco_hydro_57/38_cen_sf"/>
</dbReference>
<dbReference type="Pfam" id="PF07748">
    <property type="entry name" value="Glyco_hydro_38C"/>
    <property type="match status" value="1"/>
</dbReference>
<dbReference type="InterPro" id="IPR054723">
    <property type="entry name" value="Ams1-like_N"/>
</dbReference>
<dbReference type="EMBL" id="CP063989">
    <property type="protein sequence ID" value="QPL05956.1"/>
    <property type="molecule type" value="Genomic_DNA"/>
</dbReference>
<dbReference type="SUPFAM" id="SSF88688">
    <property type="entry name" value="Families 57/38 glycoside transferase middle domain"/>
    <property type="match status" value="1"/>
</dbReference>
<dbReference type="Proteomes" id="UP000594637">
    <property type="component" value="Chromosome"/>
</dbReference>
<dbReference type="Gene3D" id="3.20.110.10">
    <property type="entry name" value="Glycoside hydrolase 38, N terminal domain"/>
    <property type="match status" value="1"/>
</dbReference>
<dbReference type="SUPFAM" id="SSF74650">
    <property type="entry name" value="Galactose mutarotase-like"/>
    <property type="match status" value="1"/>
</dbReference>
<gene>
    <name evidence="6" type="ORF">ID810_03105</name>
</gene>
<dbReference type="CDD" id="cd10789">
    <property type="entry name" value="GH38N_AMII_ER_cytosolic"/>
    <property type="match status" value="1"/>
</dbReference>
<dbReference type="InterPro" id="IPR041147">
    <property type="entry name" value="GH38_C"/>
</dbReference>
<dbReference type="InterPro" id="IPR011682">
    <property type="entry name" value="Glyco_hydro_38_C"/>
</dbReference>
<dbReference type="Pfam" id="PF09261">
    <property type="entry name" value="Alpha-mann_mid"/>
    <property type="match status" value="1"/>
</dbReference>
<evidence type="ECO:0000256" key="4">
    <source>
        <dbReference type="ARBA" id="ARBA00023295"/>
    </source>
</evidence>
<reference evidence="6 7" key="1">
    <citation type="submission" date="2020-11" db="EMBL/GenBank/DDBJ databases">
        <title>Actinomyces sp. ZJ750.</title>
        <authorList>
            <person name="Zhou J."/>
        </authorList>
    </citation>
    <scope>NUCLEOTIDE SEQUENCE [LARGE SCALE GENOMIC DNA]</scope>
    <source>
        <strain evidence="6 7">ZJ750</strain>
    </source>
</reference>
<sequence>MHDNRKLIEERIDELRERLARCVYRSVAPVHATAWRAPGEPVPFEEAHARHEQGDYRQLPAGTWWGPAWSTWWIHLKATAPDDLSPCERDRLELRVDLGFQGDWAGNQSEGMVFTGDGHPVKGLNPMNRTVRLTATPIAERLAAAGSPLIDAQGHVGLYVEAAANPNMGEYMNRPTLDGDVLTCSEEMLWRFGGADLVVRNDDVWHLGLDLDVLDGLMRTLPDHSTHRALLLRALERAADLVDAGGIVEAAGAARQVLAPLVASGANSSAQRFSAVGHAHIDSAWLWPLRETRRKVVRTFANVVALAEEYPDFHFACTSAQHYQWLKEGSPEIFARVRDLIEAGQWHAVGGMWVESDTNLPSGESLVRQLTSGLRWMQRELGVRPRCLWLPDSFGYTGALPQIARLAGMTWFFTQKMSWNQSNVMPHHSFWWEGIDGTRIWTHFPPVDCYDSIVSPEEVVRAERGFKDKGRTPTSLLPFGYGDGGGGPVREMVERIHRFADLEDAPVIRMESPEDFHRSAITYEDEAPVWSGEMYLEFHRGVYTSNHALKQGNRRTEAALGELEWLALEAQRQGATYPHEEIEALWQRTELLQFHDILPGSFTSWVNREARQEYTRLAADIEDLAQRAWSALAGAQDDDGGAQARVTIVNSSPHPRREVIELPAACGSGLRMVSLEGRSAAPLEGVCAAPDHPVSLTRCPQGLVLDNGLVRVLIGDDGNLHRVQDLVEGRDLLLPGQSANRLVMHPDHPSCFDAWELQEHYRHDRLPLDATESIDVVVSSPLRARVRVRRSFGSSRAEQTITLDADSRAVDLALDIDWQERARVLKVDFPLAVRATRSVGEIQFGSIERPLAPNTSWDQARFETSAHRWLLLAEPGYAVALINESSYGHDVSPYGGGPSGPTGGVNARLTLLRSPQAPDPEADRGAHVLRYSLLVGADRARARHAAERLNEPVRQLRGAVELQAPARLEGVAPCSAAVIDTVKTAFDRSGALIVRLHEDAGARSLVDLYLGCKAECLQEVDLLEDPVDEPTQDLPTGPVAAQCPVRLTLHPFQILTLKVTRA</sequence>
<dbReference type="FunFam" id="3.20.110.10:FF:000002">
    <property type="entry name" value="alpha-mannosidase 2C1 isoform X1"/>
    <property type="match status" value="1"/>
</dbReference>
<dbReference type="Pfam" id="PF17677">
    <property type="entry name" value="Glyco_hydro38C2"/>
    <property type="match status" value="1"/>
</dbReference>
<dbReference type="PANTHER" id="PTHR46017:SF1">
    <property type="entry name" value="ALPHA-MANNOSIDASE 2C1"/>
    <property type="match status" value="1"/>
</dbReference>
<evidence type="ECO:0000256" key="2">
    <source>
        <dbReference type="ARBA" id="ARBA00022723"/>
    </source>
</evidence>
<protein>
    <submittedName>
        <fullName evidence="6">Alpha-mannosidase</fullName>
    </submittedName>
</protein>
<dbReference type="Pfam" id="PF22907">
    <property type="entry name" value="Ams1-like_1st"/>
    <property type="match status" value="1"/>
</dbReference>
<keyword evidence="2" id="KW-0479">Metal-binding</keyword>
<evidence type="ECO:0000259" key="5">
    <source>
        <dbReference type="SMART" id="SM00872"/>
    </source>
</evidence>
<accession>A0A7T0LLH5</accession>
<dbReference type="GO" id="GO:0009313">
    <property type="term" value="P:oligosaccharide catabolic process"/>
    <property type="evidence" value="ECO:0007669"/>
    <property type="project" value="TreeGrafter"/>
</dbReference>
<dbReference type="RefSeq" id="WP_166855203.1">
    <property type="nucleotide sequence ID" value="NZ_CP063989.1"/>
</dbReference>
<dbReference type="SUPFAM" id="SSF88713">
    <property type="entry name" value="Glycoside hydrolase/deacetylase"/>
    <property type="match status" value="1"/>
</dbReference>
<dbReference type="GO" id="GO:0030246">
    <property type="term" value="F:carbohydrate binding"/>
    <property type="evidence" value="ECO:0007669"/>
    <property type="project" value="InterPro"/>
</dbReference>
<dbReference type="Gene3D" id="1.20.1270.50">
    <property type="entry name" value="Glycoside hydrolase family 38, central domain"/>
    <property type="match status" value="1"/>
</dbReference>
<dbReference type="Pfam" id="PF01074">
    <property type="entry name" value="Glyco_hydro_38N"/>
    <property type="match status" value="1"/>
</dbReference>
<feature type="domain" description="Glycoside hydrolase family 38 central" evidence="5">
    <location>
        <begin position="537"/>
        <end position="614"/>
    </location>
</feature>
<keyword evidence="4" id="KW-0326">Glycosidase</keyword>
<name>A0A7T0LLH5_9ACTO</name>
<dbReference type="InterPro" id="IPR011330">
    <property type="entry name" value="Glyco_hydro/deAcase_b/a-brl"/>
</dbReference>
<dbReference type="GO" id="GO:0046872">
    <property type="term" value="F:metal ion binding"/>
    <property type="evidence" value="ECO:0007669"/>
    <property type="project" value="UniProtKB-KW"/>
</dbReference>
<proteinExistence type="inferred from homology"/>
<dbReference type="AlphaFoldDB" id="A0A7T0LLH5"/>
<evidence type="ECO:0000256" key="1">
    <source>
        <dbReference type="ARBA" id="ARBA00009792"/>
    </source>
</evidence>
<organism evidence="6 7">
    <name type="scientific">Actinomyces respiraculi</name>
    <dbReference type="NCBI Taxonomy" id="2744574"/>
    <lineage>
        <taxon>Bacteria</taxon>
        <taxon>Bacillati</taxon>
        <taxon>Actinomycetota</taxon>
        <taxon>Actinomycetes</taxon>
        <taxon>Actinomycetales</taxon>
        <taxon>Actinomycetaceae</taxon>
        <taxon>Actinomyces</taxon>
    </lineage>
</organism>
<dbReference type="FunFam" id="1.20.1270.50:FF:000004">
    <property type="entry name" value="alpha-mannosidase 2C1 isoform X1"/>
    <property type="match status" value="1"/>
</dbReference>
<evidence type="ECO:0000256" key="3">
    <source>
        <dbReference type="ARBA" id="ARBA00022801"/>
    </source>
</evidence>
<evidence type="ECO:0000313" key="7">
    <source>
        <dbReference type="Proteomes" id="UP000594637"/>
    </source>
</evidence>
<keyword evidence="3" id="KW-0378">Hydrolase</keyword>
<dbReference type="InterPro" id="IPR000602">
    <property type="entry name" value="Glyco_hydro_38_N"/>
</dbReference>
<evidence type="ECO:0000313" key="6">
    <source>
        <dbReference type="EMBL" id="QPL05956.1"/>
    </source>
</evidence>
<dbReference type="SMART" id="SM00872">
    <property type="entry name" value="Alpha-mann_mid"/>
    <property type="match status" value="1"/>
</dbReference>
<dbReference type="InterPro" id="IPR037094">
    <property type="entry name" value="Glyco_hydro_38_cen_sf"/>
</dbReference>
<dbReference type="PANTHER" id="PTHR46017">
    <property type="entry name" value="ALPHA-MANNOSIDASE 2C1"/>
    <property type="match status" value="1"/>
</dbReference>
<dbReference type="InterPro" id="IPR027291">
    <property type="entry name" value="Glyco_hydro_38_N_sf"/>
</dbReference>
<dbReference type="KEGG" id="arep:ID810_03105"/>
<dbReference type="GO" id="GO:0006013">
    <property type="term" value="P:mannose metabolic process"/>
    <property type="evidence" value="ECO:0007669"/>
    <property type="project" value="InterPro"/>
</dbReference>
<comment type="similarity">
    <text evidence="1">Belongs to the glycosyl hydrolase 38 family.</text>
</comment>